<evidence type="ECO:0000313" key="3">
    <source>
        <dbReference type="EMBL" id="AXK40733.1"/>
    </source>
</evidence>
<dbReference type="InterPro" id="IPR025746">
    <property type="entry name" value="PilX_N_dom"/>
</dbReference>
<dbReference type="Pfam" id="PF13681">
    <property type="entry name" value="PilX"/>
    <property type="match status" value="1"/>
</dbReference>
<dbReference type="Pfam" id="PF14341">
    <property type="entry name" value="PilX_N"/>
    <property type="match status" value="1"/>
</dbReference>
<protein>
    <recommendedName>
        <fullName evidence="5">Pilus assembly protein</fullName>
    </recommendedName>
</protein>
<dbReference type="OrthoDB" id="5405962at2"/>
<evidence type="ECO:0008006" key="5">
    <source>
        <dbReference type="Google" id="ProtNLM"/>
    </source>
</evidence>
<dbReference type="KEGG" id="ccah:DWG20_15630"/>
<dbReference type="AlphaFoldDB" id="A0A345Y9Y1"/>
<dbReference type="RefSeq" id="WP_115434660.1">
    <property type="nucleotide sequence ID" value="NZ_CP031337.1"/>
</dbReference>
<evidence type="ECO:0000259" key="2">
    <source>
        <dbReference type="Pfam" id="PF14341"/>
    </source>
</evidence>
<reference evidence="3 4" key="1">
    <citation type="submission" date="2018-07" db="EMBL/GenBank/DDBJ databases">
        <title>Crenobacter cavernae sp. nov., isolated from a karst cave.</title>
        <authorList>
            <person name="Zhu H."/>
        </authorList>
    </citation>
    <scope>NUCLEOTIDE SEQUENCE [LARGE SCALE GENOMIC DNA]</scope>
    <source>
        <strain evidence="3 4">K1W11S-77</strain>
    </source>
</reference>
<dbReference type="EMBL" id="CP031337">
    <property type="protein sequence ID" value="AXK40733.1"/>
    <property type="molecule type" value="Genomic_DNA"/>
</dbReference>
<sequence length="182" mass="20270">MKPRRHERVHGRRRQRGVTLLVALVFLAIIALLGASAAYNSSIQERMGGNTRNRDLAFQAAEKALKDAEDTLTAWRSQVPATPNQIRNGLVNCTQSSSPQPATDCFYHANDLAYWQSASYWSTDGQYRTPSQDLDQAAAQPRYVVEKMPSAGLTDYYRVTARGVGKDSGAVVILQAMYRYEP</sequence>
<feature type="domain" description="PilX/PilW C-terminal" evidence="1">
    <location>
        <begin position="93"/>
        <end position="179"/>
    </location>
</feature>
<gene>
    <name evidence="3" type="ORF">DWG20_15630</name>
</gene>
<evidence type="ECO:0000313" key="4">
    <source>
        <dbReference type="Proteomes" id="UP000254537"/>
    </source>
</evidence>
<accession>A0A345Y9Y1</accession>
<dbReference type="Proteomes" id="UP000254537">
    <property type="component" value="Chromosome"/>
</dbReference>
<name>A0A345Y9Y1_9NEIS</name>
<organism evidence="3 4">
    <name type="scientific">Crenobacter cavernae</name>
    <dbReference type="NCBI Taxonomy" id="2290923"/>
    <lineage>
        <taxon>Bacteria</taxon>
        <taxon>Pseudomonadati</taxon>
        <taxon>Pseudomonadota</taxon>
        <taxon>Betaproteobacteria</taxon>
        <taxon>Neisseriales</taxon>
        <taxon>Neisseriaceae</taxon>
        <taxon>Crenobacter</taxon>
    </lineage>
</organism>
<feature type="domain" description="Type 4 fimbrial biogenesis protein PilX N-terminal" evidence="2">
    <location>
        <begin position="16"/>
        <end position="64"/>
    </location>
</feature>
<evidence type="ECO:0000259" key="1">
    <source>
        <dbReference type="Pfam" id="PF13681"/>
    </source>
</evidence>
<dbReference type="InterPro" id="IPR025205">
    <property type="entry name" value="PilX/PilW_C"/>
</dbReference>
<proteinExistence type="predicted"/>